<evidence type="ECO:0000313" key="3">
    <source>
        <dbReference type="EMBL" id="RKP35415.1"/>
    </source>
</evidence>
<dbReference type="Pfam" id="PF20238">
    <property type="entry name" value="BIM1-like_dom"/>
    <property type="match status" value="1"/>
</dbReference>
<proteinExistence type="predicted"/>
<keyword evidence="1" id="KW-0732">Signal</keyword>
<evidence type="ECO:0000313" key="4">
    <source>
        <dbReference type="Proteomes" id="UP000268162"/>
    </source>
</evidence>
<sequence length="173" mass="18962">MKVLYFLAVLPAIAAQTPSLFKVTQPPSRGQDMYAMSQGPCGGLDRPQSPTKIAAKQRFEFQVPYLPGSINLYYFSAVDGQGQWKPLTNITLEKPTEMVGQEIDFSKVARKDTTGTVSAQFIHYENSVVQETQFQCVDVTHGDDLKTSAAAAQRQMGMVALVLTTTVALIARL</sequence>
<keyword evidence="4" id="KW-1185">Reference proteome</keyword>
<gene>
    <name evidence="3" type="ORF">BJ085DRAFT_41301</name>
</gene>
<name>A0A4P9ZQ73_9FUNG</name>
<feature type="chain" id="PRO_5020238494" description="Copper acquisition factor BIM1-like domain-containing protein" evidence="1">
    <location>
        <begin position="16"/>
        <end position="173"/>
    </location>
</feature>
<protein>
    <recommendedName>
        <fullName evidence="2">Copper acquisition factor BIM1-like domain-containing protein</fullName>
    </recommendedName>
</protein>
<dbReference type="Proteomes" id="UP000268162">
    <property type="component" value="Unassembled WGS sequence"/>
</dbReference>
<evidence type="ECO:0000256" key="1">
    <source>
        <dbReference type="SAM" id="SignalP"/>
    </source>
</evidence>
<reference evidence="4" key="1">
    <citation type="journal article" date="2018" name="Nat. Microbiol.">
        <title>Leveraging single-cell genomics to expand the fungal tree of life.</title>
        <authorList>
            <person name="Ahrendt S.R."/>
            <person name="Quandt C.A."/>
            <person name="Ciobanu D."/>
            <person name="Clum A."/>
            <person name="Salamov A."/>
            <person name="Andreopoulos B."/>
            <person name="Cheng J.F."/>
            <person name="Woyke T."/>
            <person name="Pelin A."/>
            <person name="Henrissat B."/>
            <person name="Reynolds N.K."/>
            <person name="Benny G.L."/>
            <person name="Smith M.E."/>
            <person name="James T.Y."/>
            <person name="Grigoriev I.V."/>
        </authorList>
    </citation>
    <scope>NUCLEOTIDE SEQUENCE [LARGE SCALE GENOMIC DNA]</scope>
    <source>
        <strain evidence="4">RSA 468</strain>
    </source>
</reference>
<feature type="domain" description="Copper acquisition factor BIM1-like" evidence="2">
    <location>
        <begin position="21"/>
        <end position="142"/>
    </location>
</feature>
<dbReference type="AlphaFoldDB" id="A0A4P9ZQ73"/>
<organism evidence="3 4">
    <name type="scientific">Dimargaris cristalligena</name>
    <dbReference type="NCBI Taxonomy" id="215637"/>
    <lineage>
        <taxon>Eukaryota</taxon>
        <taxon>Fungi</taxon>
        <taxon>Fungi incertae sedis</taxon>
        <taxon>Zoopagomycota</taxon>
        <taxon>Kickxellomycotina</taxon>
        <taxon>Dimargaritomycetes</taxon>
        <taxon>Dimargaritales</taxon>
        <taxon>Dimargaritaceae</taxon>
        <taxon>Dimargaris</taxon>
    </lineage>
</organism>
<feature type="signal peptide" evidence="1">
    <location>
        <begin position="1"/>
        <end position="15"/>
    </location>
</feature>
<dbReference type="EMBL" id="ML002876">
    <property type="protein sequence ID" value="RKP35415.1"/>
    <property type="molecule type" value="Genomic_DNA"/>
</dbReference>
<dbReference type="OrthoDB" id="2146436at2759"/>
<dbReference type="InterPro" id="IPR046530">
    <property type="entry name" value="BIM1-like_dom"/>
</dbReference>
<evidence type="ECO:0000259" key="2">
    <source>
        <dbReference type="Pfam" id="PF20238"/>
    </source>
</evidence>
<accession>A0A4P9ZQ73</accession>